<feature type="compositionally biased region" description="Low complexity" evidence="1">
    <location>
        <begin position="94"/>
        <end position="104"/>
    </location>
</feature>
<evidence type="ECO:0000256" key="1">
    <source>
        <dbReference type="SAM" id="MobiDB-lite"/>
    </source>
</evidence>
<comment type="caution">
    <text evidence="2">The sequence shown here is derived from an EMBL/GenBank/DDBJ whole genome shotgun (WGS) entry which is preliminary data.</text>
</comment>
<dbReference type="EMBL" id="AMZH03020027">
    <property type="protein sequence ID" value="RRT39624.1"/>
    <property type="molecule type" value="Genomic_DNA"/>
</dbReference>
<organism evidence="2 3">
    <name type="scientific">Ensete ventricosum</name>
    <name type="common">Abyssinian banana</name>
    <name type="synonym">Musa ensete</name>
    <dbReference type="NCBI Taxonomy" id="4639"/>
    <lineage>
        <taxon>Eukaryota</taxon>
        <taxon>Viridiplantae</taxon>
        <taxon>Streptophyta</taxon>
        <taxon>Embryophyta</taxon>
        <taxon>Tracheophyta</taxon>
        <taxon>Spermatophyta</taxon>
        <taxon>Magnoliopsida</taxon>
        <taxon>Liliopsida</taxon>
        <taxon>Zingiberales</taxon>
        <taxon>Musaceae</taxon>
        <taxon>Ensete</taxon>
    </lineage>
</organism>
<dbReference type="AlphaFoldDB" id="A0A426XJI7"/>
<feature type="region of interest" description="Disordered" evidence="1">
    <location>
        <begin position="35"/>
        <end position="139"/>
    </location>
</feature>
<proteinExistence type="predicted"/>
<accession>A0A426XJI7</accession>
<reference evidence="2 3" key="1">
    <citation type="journal article" date="2014" name="Agronomy (Basel)">
        <title>A Draft Genome Sequence for Ensete ventricosum, the Drought-Tolerant Tree Against Hunger.</title>
        <authorList>
            <person name="Harrison J."/>
            <person name="Moore K.A."/>
            <person name="Paszkiewicz K."/>
            <person name="Jones T."/>
            <person name="Grant M."/>
            <person name="Ambacheew D."/>
            <person name="Muzemil S."/>
            <person name="Studholme D.J."/>
        </authorList>
    </citation>
    <scope>NUCLEOTIDE SEQUENCE [LARGE SCALE GENOMIC DNA]</scope>
</reference>
<gene>
    <name evidence="2" type="ORF">B296_00042383</name>
</gene>
<evidence type="ECO:0000313" key="3">
    <source>
        <dbReference type="Proteomes" id="UP000287651"/>
    </source>
</evidence>
<evidence type="ECO:0000313" key="2">
    <source>
        <dbReference type="EMBL" id="RRT39624.1"/>
    </source>
</evidence>
<name>A0A426XJI7_ENSVE</name>
<sequence length="175" mass="18014">MIFPSCTLANDTTAISPAVSRTNLGFGSTGAQICSEKQRGPARKRKQGSNGGGRCGTKDGRGGWAALDPQAGKVSKRKGAIKAAANRGGRKRATAIAGGWQRRQAVGRRGRRGDSVAASCSLRSRREEEEGGSGVRRGLLQGRRAAGGAVDAAGQRLAATAITRGLEREEAVASA</sequence>
<dbReference type="Proteomes" id="UP000287651">
    <property type="component" value="Unassembled WGS sequence"/>
</dbReference>
<protein>
    <submittedName>
        <fullName evidence="2">Uncharacterized protein</fullName>
    </submittedName>
</protein>